<evidence type="ECO:0000313" key="10">
    <source>
        <dbReference type="EMBL" id="RRJ87472.1"/>
    </source>
</evidence>
<dbReference type="GO" id="GO:0046983">
    <property type="term" value="F:protein dimerization activity"/>
    <property type="evidence" value="ECO:0007669"/>
    <property type="project" value="InterPro"/>
</dbReference>
<evidence type="ECO:0000313" key="11">
    <source>
        <dbReference type="Proteomes" id="UP000274391"/>
    </source>
</evidence>
<dbReference type="PANTHER" id="PTHR33238:SF10">
    <property type="entry name" value="IRON-DEPENDENT REPRESSOR IDER"/>
    <property type="match status" value="1"/>
</dbReference>
<proteinExistence type="inferred from homology"/>
<evidence type="ECO:0000256" key="3">
    <source>
        <dbReference type="ARBA" id="ARBA00011738"/>
    </source>
</evidence>
<dbReference type="Pfam" id="PF02742">
    <property type="entry name" value="Fe_dep_repr_C"/>
    <property type="match status" value="1"/>
</dbReference>
<dbReference type="AlphaFoldDB" id="A0A3P3VXF2"/>
<comment type="subcellular location">
    <subcellularLocation>
        <location evidence="1">Cytoplasm</location>
    </subcellularLocation>
</comment>
<reference evidence="10 11" key="1">
    <citation type="submission" date="2018-11" db="EMBL/GenBank/DDBJ databases">
        <title>YIM 102482-1 draft genome.</title>
        <authorList>
            <person name="Li G."/>
            <person name="Jiang Y."/>
        </authorList>
    </citation>
    <scope>NUCLEOTIDE SEQUENCE [LARGE SCALE GENOMIC DNA]</scope>
    <source>
        <strain evidence="10 11">YIM 102482-1</strain>
    </source>
</reference>
<accession>A0A3P3VXF2</accession>
<dbReference type="GO" id="GO:0005737">
    <property type="term" value="C:cytoplasm"/>
    <property type="evidence" value="ECO:0007669"/>
    <property type="project" value="UniProtKB-SubCell"/>
</dbReference>
<comment type="subunit">
    <text evidence="3">Homodimer.</text>
</comment>
<dbReference type="RefSeq" id="WP_124970316.1">
    <property type="nucleotide sequence ID" value="NZ_RQVS01000004.1"/>
</dbReference>
<dbReference type="SUPFAM" id="SSF46785">
    <property type="entry name" value="Winged helix' DNA-binding domain"/>
    <property type="match status" value="1"/>
</dbReference>
<dbReference type="InterPro" id="IPR008988">
    <property type="entry name" value="Transcriptional_repressor_C"/>
</dbReference>
<gene>
    <name evidence="10" type="ORF">EG850_04000</name>
</gene>
<dbReference type="InterPro" id="IPR050536">
    <property type="entry name" value="DtxR_MntR_Metal-Reg"/>
</dbReference>
<dbReference type="Proteomes" id="UP000274391">
    <property type="component" value="Unassembled WGS sequence"/>
</dbReference>
<dbReference type="SUPFAM" id="SSF50037">
    <property type="entry name" value="C-terminal domain of transcriptional repressors"/>
    <property type="match status" value="1"/>
</dbReference>
<dbReference type="InterPro" id="IPR038157">
    <property type="entry name" value="FeoA_core_dom"/>
</dbReference>
<dbReference type="PROSITE" id="PS50944">
    <property type="entry name" value="HTH_DTXR"/>
    <property type="match status" value="1"/>
</dbReference>
<dbReference type="InterPro" id="IPR001367">
    <property type="entry name" value="Fe_dep_repressor"/>
</dbReference>
<evidence type="ECO:0000256" key="5">
    <source>
        <dbReference type="ARBA" id="ARBA00023004"/>
    </source>
</evidence>
<dbReference type="EMBL" id="RQVS01000004">
    <property type="protein sequence ID" value="RRJ87472.1"/>
    <property type="molecule type" value="Genomic_DNA"/>
</dbReference>
<name>A0A3P3VXF2_9MICO</name>
<protein>
    <submittedName>
        <fullName evidence="10">Metal-dependent transcriptional regulator</fullName>
    </submittedName>
</protein>
<dbReference type="InterPro" id="IPR022689">
    <property type="entry name" value="Iron_dep_repressor"/>
</dbReference>
<evidence type="ECO:0000256" key="8">
    <source>
        <dbReference type="ARBA" id="ARBA00023163"/>
    </source>
</evidence>
<keyword evidence="4" id="KW-0963">Cytoplasm</keyword>
<evidence type="ECO:0000256" key="6">
    <source>
        <dbReference type="ARBA" id="ARBA00023015"/>
    </source>
</evidence>
<dbReference type="Gene3D" id="2.30.30.90">
    <property type="match status" value="1"/>
</dbReference>
<dbReference type="Gene3D" id="1.10.10.10">
    <property type="entry name" value="Winged helix-like DNA-binding domain superfamily/Winged helix DNA-binding domain"/>
    <property type="match status" value="1"/>
</dbReference>
<evidence type="ECO:0000256" key="1">
    <source>
        <dbReference type="ARBA" id="ARBA00004496"/>
    </source>
</evidence>
<dbReference type="GO" id="GO:0003677">
    <property type="term" value="F:DNA binding"/>
    <property type="evidence" value="ECO:0007669"/>
    <property type="project" value="UniProtKB-KW"/>
</dbReference>
<feature type="domain" description="HTH dtxR-type" evidence="9">
    <location>
        <begin position="4"/>
        <end position="65"/>
    </location>
</feature>
<keyword evidence="8" id="KW-0804">Transcription</keyword>
<evidence type="ECO:0000256" key="7">
    <source>
        <dbReference type="ARBA" id="ARBA00023125"/>
    </source>
</evidence>
<sequence length="229" mass="25068">MANLVDTTEMYLRTILDLEEEGIVPLRARISERLGHSGPTVSQTIARMERDGLVEVAEDRRLVLTVDGRQKAVRVLRKHRIAEGLLANLIGLDLKLVHDEACRWEHVMSDDAERRIFELLGRPTESPYGTPIPGLEEFGAEAGADFLAGVHPLVDSKLDGETRLTVRRIGEPVQADLETLELLQDEGVLPGSVVTAQPGARGRVMVFRVGAESGIELPAEAAGHIYVAI</sequence>
<evidence type="ECO:0000256" key="2">
    <source>
        <dbReference type="ARBA" id="ARBA00007871"/>
    </source>
</evidence>
<dbReference type="SUPFAM" id="SSF47979">
    <property type="entry name" value="Iron-dependent repressor protein, dimerization domain"/>
    <property type="match status" value="1"/>
</dbReference>
<dbReference type="GO" id="GO:0046914">
    <property type="term" value="F:transition metal ion binding"/>
    <property type="evidence" value="ECO:0007669"/>
    <property type="project" value="InterPro"/>
</dbReference>
<keyword evidence="6" id="KW-0805">Transcription regulation</keyword>
<dbReference type="PANTHER" id="PTHR33238">
    <property type="entry name" value="IRON (METAL) DEPENDENT REPRESSOR, DTXR FAMILY"/>
    <property type="match status" value="1"/>
</dbReference>
<comment type="similarity">
    <text evidence="2">Belongs to the DtxR/MntR family.</text>
</comment>
<keyword evidence="5" id="KW-0408">Iron</keyword>
<comment type="caution">
    <text evidence="10">The sequence shown here is derived from an EMBL/GenBank/DDBJ whole genome shotgun (WGS) entry which is preliminary data.</text>
</comment>
<dbReference type="SMART" id="SM00529">
    <property type="entry name" value="HTH_DTXR"/>
    <property type="match status" value="1"/>
</dbReference>
<evidence type="ECO:0000259" key="9">
    <source>
        <dbReference type="PROSITE" id="PS50944"/>
    </source>
</evidence>
<dbReference type="InterPro" id="IPR036388">
    <property type="entry name" value="WH-like_DNA-bd_sf"/>
</dbReference>
<evidence type="ECO:0000256" key="4">
    <source>
        <dbReference type="ARBA" id="ARBA00022490"/>
    </source>
</evidence>
<dbReference type="FunFam" id="1.10.60.10:FF:000001">
    <property type="entry name" value="Iron dependent repressor"/>
    <property type="match status" value="1"/>
</dbReference>
<organism evidence="10 11">
    <name type="scientific">Gulosibacter macacae</name>
    <dbReference type="NCBI Taxonomy" id="2488791"/>
    <lineage>
        <taxon>Bacteria</taxon>
        <taxon>Bacillati</taxon>
        <taxon>Actinomycetota</taxon>
        <taxon>Actinomycetes</taxon>
        <taxon>Micrococcales</taxon>
        <taxon>Microbacteriaceae</taxon>
        <taxon>Gulosibacter</taxon>
    </lineage>
</organism>
<dbReference type="InterPro" id="IPR036390">
    <property type="entry name" value="WH_DNA-bd_sf"/>
</dbReference>
<keyword evidence="7" id="KW-0238">DNA-binding</keyword>
<keyword evidence="11" id="KW-1185">Reference proteome</keyword>
<dbReference type="GO" id="GO:0045892">
    <property type="term" value="P:negative regulation of DNA-templated transcription"/>
    <property type="evidence" value="ECO:0007669"/>
    <property type="project" value="TreeGrafter"/>
</dbReference>
<dbReference type="OrthoDB" id="3208141at2"/>
<dbReference type="Pfam" id="PF01325">
    <property type="entry name" value="Fe_dep_repress"/>
    <property type="match status" value="1"/>
</dbReference>
<dbReference type="InterPro" id="IPR022687">
    <property type="entry name" value="HTH_DTXR"/>
</dbReference>
<dbReference type="GO" id="GO:0003700">
    <property type="term" value="F:DNA-binding transcription factor activity"/>
    <property type="evidence" value="ECO:0007669"/>
    <property type="project" value="InterPro"/>
</dbReference>
<dbReference type="InterPro" id="IPR036421">
    <property type="entry name" value="Fe_dep_repressor_sf"/>
</dbReference>